<keyword evidence="8" id="KW-1185">Reference proteome</keyword>
<evidence type="ECO:0000313" key="7">
    <source>
        <dbReference type="EMBL" id="MFC0083037.1"/>
    </source>
</evidence>
<protein>
    <submittedName>
        <fullName evidence="7">TldD/PmbA family protein</fullName>
    </submittedName>
</protein>
<evidence type="ECO:0000256" key="2">
    <source>
        <dbReference type="ARBA" id="ARBA00022670"/>
    </source>
</evidence>
<dbReference type="PANTHER" id="PTHR30624:SF10">
    <property type="entry name" value="CONSERVED PROTEIN"/>
    <property type="match status" value="1"/>
</dbReference>
<dbReference type="Gene3D" id="3.30.2290.10">
    <property type="entry name" value="PmbA/TldD superfamily"/>
    <property type="match status" value="1"/>
</dbReference>
<comment type="similarity">
    <text evidence="1">Belongs to the peptidase U62 family.</text>
</comment>
<reference evidence="7 8" key="1">
    <citation type="submission" date="2024-09" db="EMBL/GenBank/DDBJ databases">
        <authorList>
            <person name="Sun Q."/>
            <person name="Mori K."/>
        </authorList>
    </citation>
    <scope>NUCLEOTIDE SEQUENCE [LARGE SCALE GENOMIC DNA]</scope>
    <source>
        <strain evidence="7 8">JCM 15389</strain>
    </source>
</reference>
<dbReference type="InterPro" id="IPR035068">
    <property type="entry name" value="TldD/PmbA_N"/>
</dbReference>
<comment type="caution">
    <text evidence="7">The sequence shown here is derived from an EMBL/GenBank/DDBJ whole genome shotgun (WGS) entry which is preliminary data.</text>
</comment>
<dbReference type="Proteomes" id="UP001589788">
    <property type="component" value="Unassembled WGS sequence"/>
</dbReference>
<dbReference type="PANTHER" id="PTHR30624">
    <property type="entry name" value="UNCHARACTERIZED PROTEIN TLDD AND PMBA"/>
    <property type="match status" value="1"/>
</dbReference>
<dbReference type="EMBL" id="JBHLYQ010000227">
    <property type="protein sequence ID" value="MFC0083037.1"/>
    <property type="molecule type" value="Genomic_DNA"/>
</dbReference>
<feature type="domain" description="Metalloprotease TldD/E N-terminal" evidence="5">
    <location>
        <begin position="32"/>
        <end position="96"/>
    </location>
</feature>
<dbReference type="Pfam" id="PF19289">
    <property type="entry name" value="PmbA_TldD_3rd"/>
    <property type="match status" value="1"/>
</dbReference>
<dbReference type="SUPFAM" id="SSF111283">
    <property type="entry name" value="Putative modulator of DNA gyrase, PmbA/TldD"/>
    <property type="match status" value="1"/>
</dbReference>
<keyword evidence="2" id="KW-0645">Protease</keyword>
<evidence type="ECO:0000256" key="4">
    <source>
        <dbReference type="ARBA" id="ARBA00023049"/>
    </source>
</evidence>
<sequence>MAGQARFELDDLAANLLPAALDRAEALGAEHAQVRLERLASRFVAVRDRTVETVVDDLEVGIGIRVLHRGVWGFAATDALRPDAVAAAVGEAVALAEACAPAVRHRVQLADEPAHGEVRWVAPHRVDPLAVPLDEASGRLLAFADQLLERPPVAHVTASVHAVTEEKHYADLAGTWTHQLRVRVHPVVEALAVTPEGDFETMRTLTAPSGRGFELLDGEGADLAGDVAALPEHLAEKLRAPSVEPGHYDLVVHPSNLWLTIHESIGHALELDRALGYEAAYAGTSFATPDQRGHLRYGAPGMTVTGDRVEPYGLATVAYDDEGVEAQRFELVTDGILVGYQLDRAMAAEAGLARSNGCAFADSPFHVPIQRMANVSLAPDPKGPSLEELVSGVDRGLLVVGDRSWSIDMQRHNFQFTGQRFHRIERGRLVGQVRDAAYQDQTTAFWGRLAAVGGPATWVLGGAMNCGKGQPGQVAPVSHGCPAVLVRQVRILNAKAEVGR</sequence>
<evidence type="ECO:0000256" key="1">
    <source>
        <dbReference type="ARBA" id="ARBA00005836"/>
    </source>
</evidence>
<evidence type="ECO:0000259" key="5">
    <source>
        <dbReference type="Pfam" id="PF01523"/>
    </source>
</evidence>
<keyword evidence="3" id="KW-0378">Hydrolase</keyword>
<evidence type="ECO:0000256" key="3">
    <source>
        <dbReference type="ARBA" id="ARBA00022801"/>
    </source>
</evidence>
<dbReference type="Pfam" id="PF01523">
    <property type="entry name" value="PmbA_TldD_1st"/>
    <property type="match status" value="1"/>
</dbReference>
<gene>
    <name evidence="7" type="ORF">ACFFRE_12955</name>
</gene>
<dbReference type="InterPro" id="IPR045569">
    <property type="entry name" value="Metalloprtase-TldD/E_C"/>
</dbReference>
<evidence type="ECO:0000259" key="6">
    <source>
        <dbReference type="Pfam" id="PF19289"/>
    </source>
</evidence>
<dbReference type="InterPro" id="IPR036059">
    <property type="entry name" value="TldD/PmbA_sf"/>
</dbReference>
<name>A0ABV6C9W6_9ACTN</name>
<keyword evidence="4" id="KW-0482">Metalloprotease</keyword>
<dbReference type="InterPro" id="IPR051463">
    <property type="entry name" value="Peptidase_U62_metallo"/>
</dbReference>
<accession>A0ABV6C9W6</accession>
<organism evidence="7 8">
    <name type="scientific">Aciditerrimonas ferrireducens</name>
    <dbReference type="NCBI Taxonomy" id="667306"/>
    <lineage>
        <taxon>Bacteria</taxon>
        <taxon>Bacillati</taxon>
        <taxon>Actinomycetota</taxon>
        <taxon>Acidimicrobiia</taxon>
        <taxon>Acidimicrobiales</taxon>
        <taxon>Acidimicrobiaceae</taxon>
        <taxon>Aciditerrimonas</taxon>
    </lineage>
</organism>
<dbReference type="InterPro" id="IPR002510">
    <property type="entry name" value="Metalloprtase-TldD/E_N"/>
</dbReference>
<evidence type="ECO:0000313" key="8">
    <source>
        <dbReference type="Proteomes" id="UP001589788"/>
    </source>
</evidence>
<feature type="domain" description="Metalloprotease TldD/E C-terminal" evidence="6">
    <location>
        <begin position="245"/>
        <end position="491"/>
    </location>
</feature>
<dbReference type="RefSeq" id="WP_377790774.1">
    <property type="nucleotide sequence ID" value="NZ_JBHLYQ010000227.1"/>
</dbReference>
<proteinExistence type="inferred from homology"/>